<feature type="domain" description="Thioredoxin" evidence="14">
    <location>
        <begin position="69"/>
        <end position="220"/>
    </location>
</feature>
<proteinExistence type="inferred from homology"/>
<dbReference type="InterPro" id="IPR000866">
    <property type="entry name" value="AhpC/TSA"/>
</dbReference>
<keyword evidence="16" id="KW-1185">Reference proteome</keyword>
<evidence type="ECO:0000256" key="8">
    <source>
        <dbReference type="ARBA" id="ARBA00023284"/>
    </source>
</evidence>
<dbReference type="AlphaFoldDB" id="A0A1H8W055"/>
<comment type="similarity">
    <text evidence="10">Belongs to the peroxiredoxin family. BCP/PrxQ subfamily.</text>
</comment>
<dbReference type="CDD" id="cd03017">
    <property type="entry name" value="PRX_BCP"/>
    <property type="match status" value="1"/>
</dbReference>
<dbReference type="FunFam" id="3.40.30.10:FF:000007">
    <property type="entry name" value="Thioredoxin-dependent thiol peroxidase"/>
    <property type="match status" value="1"/>
</dbReference>
<feature type="region of interest" description="Disordered" evidence="13">
    <location>
        <begin position="1"/>
        <end position="35"/>
    </location>
</feature>
<dbReference type="GO" id="GO:0045454">
    <property type="term" value="P:cell redox homeostasis"/>
    <property type="evidence" value="ECO:0007669"/>
    <property type="project" value="TreeGrafter"/>
</dbReference>
<organism evidence="15 16">
    <name type="scientific">Rhodopseudomonas pseudopalustris</name>
    <dbReference type="NCBI Taxonomy" id="1513892"/>
    <lineage>
        <taxon>Bacteria</taxon>
        <taxon>Pseudomonadati</taxon>
        <taxon>Pseudomonadota</taxon>
        <taxon>Alphaproteobacteria</taxon>
        <taxon>Hyphomicrobiales</taxon>
        <taxon>Nitrobacteraceae</taxon>
        <taxon>Rhodopseudomonas</taxon>
    </lineage>
</organism>
<protein>
    <recommendedName>
        <fullName evidence="3">thioredoxin-dependent peroxiredoxin</fullName>
        <ecNumber evidence="3">1.11.1.24</ecNumber>
    </recommendedName>
    <alternativeName>
        <fullName evidence="9">Thioredoxin peroxidase</fullName>
    </alternativeName>
    <alternativeName>
        <fullName evidence="11">Thioredoxin-dependent peroxiredoxin Bcp</fullName>
    </alternativeName>
</protein>
<dbReference type="Proteomes" id="UP000199615">
    <property type="component" value="Unassembled WGS sequence"/>
</dbReference>
<accession>A0A1H8W055</accession>
<dbReference type="GO" id="GO:0008379">
    <property type="term" value="F:thioredoxin peroxidase activity"/>
    <property type="evidence" value="ECO:0007669"/>
    <property type="project" value="TreeGrafter"/>
</dbReference>
<keyword evidence="7" id="KW-1015">Disulfide bond</keyword>
<evidence type="ECO:0000256" key="4">
    <source>
        <dbReference type="ARBA" id="ARBA00022559"/>
    </source>
</evidence>
<keyword evidence="4" id="KW-0575">Peroxidase</keyword>
<dbReference type="OrthoDB" id="9812811at2"/>
<comment type="catalytic activity">
    <reaction evidence="12">
        <text>a hydroperoxide + [thioredoxin]-dithiol = an alcohol + [thioredoxin]-disulfide + H2O</text>
        <dbReference type="Rhea" id="RHEA:62620"/>
        <dbReference type="Rhea" id="RHEA-COMP:10698"/>
        <dbReference type="Rhea" id="RHEA-COMP:10700"/>
        <dbReference type="ChEBI" id="CHEBI:15377"/>
        <dbReference type="ChEBI" id="CHEBI:29950"/>
        <dbReference type="ChEBI" id="CHEBI:30879"/>
        <dbReference type="ChEBI" id="CHEBI:35924"/>
        <dbReference type="ChEBI" id="CHEBI:50058"/>
        <dbReference type="EC" id="1.11.1.24"/>
    </reaction>
</comment>
<dbReference type="InterPro" id="IPR013766">
    <property type="entry name" value="Thioredoxin_domain"/>
</dbReference>
<feature type="compositionally biased region" description="Low complexity" evidence="13">
    <location>
        <begin position="11"/>
        <end position="35"/>
    </location>
</feature>
<comment type="subunit">
    <text evidence="2">Monomer.</text>
</comment>
<evidence type="ECO:0000259" key="14">
    <source>
        <dbReference type="PROSITE" id="PS51352"/>
    </source>
</evidence>
<dbReference type="GO" id="GO:0005737">
    <property type="term" value="C:cytoplasm"/>
    <property type="evidence" value="ECO:0007669"/>
    <property type="project" value="TreeGrafter"/>
</dbReference>
<evidence type="ECO:0000256" key="9">
    <source>
        <dbReference type="ARBA" id="ARBA00032824"/>
    </source>
</evidence>
<evidence type="ECO:0000256" key="11">
    <source>
        <dbReference type="ARBA" id="ARBA00042639"/>
    </source>
</evidence>
<evidence type="ECO:0000256" key="7">
    <source>
        <dbReference type="ARBA" id="ARBA00023157"/>
    </source>
</evidence>
<dbReference type="PANTHER" id="PTHR42801:SF4">
    <property type="entry name" value="AHPC_TSA FAMILY PROTEIN"/>
    <property type="match status" value="1"/>
</dbReference>
<dbReference type="GO" id="GO:0034599">
    <property type="term" value="P:cellular response to oxidative stress"/>
    <property type="evidence" value="ECO:0007669"/>
    <property type="project" value="TreeGrafter"/>
</dbReference>
<evidence type="ECO:0000256" key="1">
    <source>
        <dbReference type="ARBA" id="ARBA00003330"/>
    </source>
</evidence>
<dbReference type="InterPro" id="IPR050924">
    <property type="entry name" value="Peroxiredoxin_BCP/PrxQ"/>
</dbReference>
<evidence type="ECO:0000256" key="5">
    <source>
        <dbReference type="ARBA" id="ARBA00022862"/>
    </source>
</evidence>
<dbReference type="EMBL" id="FODT01000010">
    <property type="protein sequence ID" value="SEP20893.1"/>
    <property type="molecule type" value="Genomic_DNA"/>
</dbReference>
<evidence type="ECO:0000256" key="13">
    <source>
        <dbReference type="SAM" id="MobiDB-lite"/>
    </source>
</evidence>
<evidence type="ECO:0000256" key="3">
    <source>
        <dbReference type="ARBA" id="ARBA00013017"/>
    </source>
</evidence>
<reference evidence="16" key="1">
    <citation type="submission" date="2016-10" db="EMBL/GenBank/DDBJ databases">
        <authorList>
            <person name="Varghese N."/>
            <person name="Submissions S."/>
        </authorList>
    </citation>
    <scope>NUCLEOTIDE SEQUENCE [LARGE SCALE GENOMIC DNA]</scope>
    <source>
        <strain evidence="16">DSM 123</strain>
    </source>
</reference>
<dbReference type="Pfam" id="PF00578">
    <property type="entry name" value="AhpC-TSA"/>
    <property type="match status" value="1"/>
</dbReference>
<gene>
    <name evidence="15" type="ORF">SAMN05444123_11078</name>
</gene>
<evidence type="ECO:0000256" key="2">
    <source>
        <dbReference type="ARBA" id="ARBA00011245"/>
    </source>
</evidence>
<dbReference type="SUPFAM" id="SSF52833">
    <property type="entry name" value="Thioredoxin-like"/>
    <property type="match status" value="1"/>
</dbReference>
<dbReference type="PROSITE" id="PS51352">
    <property type="entry name" value="THIOREDOXIN_2"/>
    <property type="match status" value="1"/>
</dbReference>
<dbReference type="RefSeq" id="WP_092685699.1">
    <property type="nucleotide sequence ID" value="NZ_FODT01000010.1"/>
</dbReference>
<comment type="function">
    <text evidence="1">Thiol-specific peroxidase that catalyzes the reduction of hydrogen peroxide and organic hydroperoxides to water and alcohols, respectively. Plays a role in cell protection against oxidative stress by detoxifying peroxides and as sensor of hydrogen peroxide-mediated signaling events.</text>
</comment>
<name>A0A1H8W055_9BRAD</name>
<keyword evidence="8" id="KW-0676">Redox-active center</keyword>
<evidence type="ECO:0000256" key="6">
    <source>
        <dbReference type="ARBA" id="ARBA00023002"/>
    </source>
</evidence>
<evidence type="ECO:0000313" key="15">
    <source>
        <dbReference type="EMBL" id="SEP20893.1"/>
    </source>
</evidence>
<evidence type="ECO:0000313" key="16">
    <source>
        <dbReference type="Proteomes" id="UP000199615"/>
    </source>
</evidence>
<dbReference type="PANTHER" id="PTHR42801">
    <property type="entry name" value="THIOREDOXIN-DEPENDENT PEROXIDE REDUCTASE"/>
    <property type="match status" value="1"/>
</dbReference>
<keyword evidence="6" id="KW-0560">Oxidoreductase</keyword>
<feature type="compositionally biased region" description="Basic and acidic residues" evidence="13">
    <location>
        <begin position="1"/>
        <end position="10"/>
    </location>
</feature>
<evidence type="ECO:0000256" key="10">
    <source>
        <dbReference type="ARBA" id="ARBA00038489"/>
    </source>
</evidence>
<evidence type="ECO:0000256" key="12">
    <source>
        <dbReference type="ARBA" id="ARBA00049091"/>
    </source>
</evidence>
<keyword evidence="5" id="KW-0049">Antioxidant</keyword>
<dbReference type="InterPro" id="IPR036249">
    <property type="entry name" value="Thioredoxin-like_sf"/>
</dbReference>
<sequence length="220" mass="22825">MSKQSRDKSPKSATAKKPAAKSPAPAKKSAATSASKTAAAKAKPLAAAKAKAPGKATAAKLATPTVAGLAEGAKAPAFTLPRDGGDSVTLSSFSGRKLVIFFYPRANTPGCTKEAIDFTRLKQSFEACGTAVVGVSADSVKAQDSFRDKHDLATPLLSDPTHEMLQAYGAWGEKSLYGRKFEGVIRSTVLIGGDGKVARVWRNVKVDGHADQVLAAAQLL</sequence>
<dbReference type="EC" id="1.11.1.24" evidence="3"/>
<dbReference type="Gene3D" id="3.40.30.10">
    <property type="entry name" value="Glutaredoxin"/>
    <property type="match status" value="1"/>
</dbReference>